<protein>
    <submittedName>
        <fullName evidence="2">Uncharacterized protein</fullName>
    </submittedName>
</protein>
<keyword evidence="3" id="KW-1185">Reference proteome</keyword>
<comment type="caution">
    <text evidence="2">The sequence shown here is derived from an EMBL/GenBank/DDBJ whole genome shotgun (WGS) entry which is preliminary data.</text>
</comment>
<keyword evidence="1" id="KW-0175">Coiled coil</keyword>
<evidence type="ECO:0000313" key="3">
    <source>
        <dbReference type="Proteomes" id="UP000287156"/>
    </source>
</evidence>
<organism evidence="2 3">
    <name type="scientific">Siminovitchia acidinfaciens</name>
    <dbReference type="NCBI Taxonomy" id="2321395"/>
    <lineage>
        <taxon>Bacteria</taxon>
        <taxon>Bacillati</taxon>
        <taxon>Bacillota</taxon>
        <taxon>Bacilli</taxon>
        <taxon>Bacillales</taxon>
        <taxon>Bacillaceae</taxon>
        <taxon>Siminovitchia</taxon>
    </lineage>
</organism>
<dbReference type="EMBL" id="QYTV02000001">
    <property type="protein sequence ID" value="RST77270.1"/>
    <property type="molecule type" value="Genomic_DNA"/>
</dbReference>
<reference evidence="2" key="1">
    <citation type="submission" date="2018-12" db="EMBL/GenBank/DDBJ databases">
        <authorList>
            <person name="Sun L."/>
            <person name="Chen Z."/>
        </authorList>
    </citation>
    <scope>NUCLEOTIDE SEQUENCE [LARGE SCALE GENOMIC DNA]</scope>
    <source>
        <strain evidence="2">3-2-2</strain>
    </source>
</reference>
<dbReference type="AlphaFoldDB" id="A0A429Y766"/>
<proteinExistence type="predicted"/>
<gene>
    <name evidence="2" type="ORF">D4T97_001905</name>
</gene>
<dbReference type="RefSeq" id="WP_164525436.1">
    <property type="nucleotide sequence ID" value="NZ_QYTV02000001.1"/>
</dbReference>
<accession>A0A429Y766</accession>
<evidence type="ECO:0000256" key="1">
    <source>
        <dbReference type="SAM" id="Coils"/>
    </source>
</evidence>
<feature type="coiled-coil region" evidence="1">
    <location>
        <begin position="48"/>
        <end position="75"/>
    </location>
</feature>
<name>A0A429Y766_9BACI</name>
<dbReference type="Proteomes" id="UP000287156">
    <property type="component" value="Unassembled WGS sequence"/>
</dbReference>
<evidence type="ECO:0000313" key="2">
    <source>
        <dbReference type="EMBL" id="RST77270.1"/>
    </source>
</evidence>
<sequence>MIHKENLIQFPELKVVQDDLEVEYEVEAVVLEENGAREDKIKEEIGKLDELDEHISLNQDRLDKLNKEIDRLTNHSEGADYLVAVGSGVLAGLIDVFWVDEFSLERGRDWGEDKVNQFVKKVAEFNGYEGDDLQGAIRNLEQFGTPSDSNTMDFGGSLQHHLRDFAHHPTLVGLMFSLLTQFTGKSYGTDENGLFQVVDVNNKKLIGKTIPDKFLLGVVHWFLHMVSDMAGSSSTPGKGTGLPGPLLSLAKELSTFSIFQNIKIGEQRLSVWISKLFNGTLLAERNDDGTIDKPLRFDLRAEIGIGYELSRQALPVVINECVVRGFYFIRRLVEEIKEKDVKRVKDLKQLEWQRTLPFKNRTIVRMLTISTGTLAAVDLGDAAIRGLYKSGGNKALFLKEFVLRVNFVGIGRFSIAIGTDATMGMKQQKRRNERIGILGEQLHLMNSKIYYLQASAWVTAKTTEKTINEALEKMKETTRYFVDNWEANRKSMQNIGAYRQGIERHNPKLLDEISDILKWG</sequence>